<accession>A0ABY3ZS95</accession>
<dbReference type="InterPro" id="IPR028098">
    <property type="entry name" value="Glyco_trans_4-like_N"/>
</dbReference>
<dbReference type="Pfam" id="PF00534">
    <property type="entry name" value="Glycos_transf_1"/>
    <property type="match status" value="1"/>
</dbReference>
<organism evidence="3 4">
    <name type="scientific">Macrococcus armenti</name>
    <dbReference type="NCBI Taxonomy" id="2875764"/>
    <lineage>
        <taxon>Bacteria</taxon>
        <taxon>Bacillati</taxon>
        <taxon>Bacillota</taxon>
        <taxon>Bacilli</taxon>
        <taxon>Bacillales</taxon>
        <taxon>Staphylococcaceae</taxon>
        <taxon>Macrococcus</taxon>
    </lineage>
</organism>
<dbReference type="NCBIfam" id="TIGR03999">
    <property type="entry name" value="thiol_BshA"/>
    <property type="match status" value="1"/>
</dbReference>
<dbReference type="InterPro" id="IPR001296">
    <property type="entry name" value="Glyco_trans_1"/>
</dbReference>
<dbReference type="InterPro" id="IPR023881">
    <property type="entry name" value="Thiol_BshA"/>
</dbReference>
<dbReference type="Pfam" id="PF13439">
    <property type="entry name" value="Glyco_transf_4"/>
    <property type="match status" value="1"/>
</dbReference>
<evidence type="ECO:0000313" key="3">
    <source>
        <dbReference type="EMBL" id="UOB19647.1"/>
    </source>
</evidence>
<reference evidence="3" key="1">
    <citation type="submission" date="2022-03" db="EMBL/GenBank/DDBJ databases">
        <authorList>
            <person name="Vrbovska V."/>
            <person name="Kovarovic V."/>
            <person name="Botka T."/>
            <person name="Pantucek R."/>
        </authorList>
    </citation>
    <scope>NUCLEOTIDE SEQUENCE</scope>
    <source>
        <strain evidence="3">CCM 2609</strain>
    </source>
</reference>
<dbReference type="PANTHER" id="PTHR45947:SF3">
    <property type="entry name" value="SULFOQUINOVOSYL TRANSFERASE SQD2"/>
    <property type="match status" value="1"/>
</dbReference>
<protein>
    <submittedName>
        <fullName evidence="3">N-acetyl-alpha-D-glucosaminyl L-malate synthase BshA</fullName>
    </submittedName>
</protein>
<dbReference type="EMBL" id="CP094348">
    <property type="protein sequence ID" value="UOB19647.1"/>
    <property type="molecule type" value="Genomic_DNA"/>
</dbReference>
<dbReference type="PANTHER" id="PTHR45947">
    <property type="entry name" value="SULFOQUINOVOSYL TRANSFERASE SQD2"/>
    <property type="match status" value="1"/>
</dbReference>
<reference evidence="3" key="2">
    <citation type="submission" date="2022-04" db="EMBL/GenBank/DDBJ databases">
        <title>Antimicrobial genetic elements in methicillin-resistant Macrococcus armenti.</title>
        <authorList>
            <person name="Keller J.E."/>
            <person name="Schwendener S."/>
            <person name="Pantucek R."/>
            <person name="Perreten V."/>
        </authorList>
    </citation>
    <scope>NUCLEOTIDE SEQUENCE</scope>
    <source>
        <strain evidence="3">CCM 2609</strain>
    </source>
</reference>
<proteinExistence type="predicted"/>
<dbReference type="RefSeq" id="WP_243365052.1">
    <property type="nucleotide sequence ID" value="NZ_CP094348.1"/>
</dbReference>
<evidence type="ECO:0000313" key="4">
    <source>
        <dbReference type="Proteomes" id="UP000830343"/>
    </source>
</evidence>
<gene>
    <name evidence="3" type="primary">bshA</name>
    <name evidence="3" type="ORF">MRZ06_06215</name>
</gene>
<dbReference type="SUPFAM" id="SSF53756">
    <property type="entry name" value="UDP-Glycosyltransferase/glycogen phosphorylase"/>
    <property type="match status" value="1"/>
</dbReference>
<feature type="domain" description="Glycosyltransferase subfamily 4-like N-terminal" evidence="2">
    <location>
        <begin position="11"/>
        <end position="175"/>
    </location>
</feature>
<name>A0ABY3ZS95_9STAP</name>
<feature type="domain" description="Glycosyl transferase family 1" evidence="1">
    <location>
        <begin position="188"/>
        <end position="343"/>
    </location>
</feature>
<keyword evidence="4" id="KW-1185">Reference proteome</keyword>
<sequence>MKIGITCYPTMGGSGIIATELGIMMAKRGHDVHFITSNTPFRIHFQMPNITVHQVDVNQYSVFQYAPYDITLATKIAEVINVYDLDVLHMHYAVPHAICGILGRQIARKDVKIVTTLHGTDITVLGYDSTLKEAIKFGIEESDIVTSVSNSLTNETYEIIGPDKEIQTVYNFINESDFEYKSNPYLRQCYGISDEEKVIVHVSNFRKVKRIQDVIKTFKGIMDEVPAKLVLIGDGPELSKMRDYAKSLNIFDHVLFLGKQERVAPLYQMADLFLLMSEKESFGLVLLEAMHSGVVCIGTTAGGIKEVITHGETGYIVDIGDTKKASQYAIDLLTNDVLYKQFQTKMLDDINKRFASHHITDQYEAIYRSLIESKKINE</sequence>
<dbReference type="InterPro" id="IPR050194">
    <property type="entry name" value="Glycosyltransferase_grp1"/>
</dbReference>
<evidence type="ECO:0000259" key="1">
    <source>
        <dbReference type="Pfam" id="PF00534"/>
    </source>
</evidence>
<evidence type="ECO:0000259" key="2">
    <source>
        <dbReference type="Pfam" id="PF13439"/>
    </source>
</evidence>
<dbReference type="Proteomes" id="UP000830343">
    <property type="component" value="Chromosome"/>
</dbReference>
<dbReference type="Gene3D" id="3.40.50.2000">
    <property type="entry name" value="Glycogen Phosphorylase B"/>
    <property type="match status" value="2"/>
</dbReference>